<feature type="transmembrane region" description="Helical" evidence="7">
    <location>
        <begin position="253"/>
        <end position="271"/>
    </location>
</feature>
<keyword evidence="2 7" id="KW-0813">Transport</keyword>
<evidence type="ECO:0000256" key="5">
    <source>
        <dbReference type="ARBA" id="ARBA00022989"/>
    </source>
</evidence>
<keyword evidence="10" id="KW-1185">Reference proteome</keyword>
<feature type="transmembrane region" description="Helical" evidence="7">
    <location>
        <begin position="189"/>
        <end position="215"/>
    </location>
</feature>
<keyword evidence="3" id="KW-1003">Cell membrane</keyword>
<dbReference type="SUPFAM" id="SSF161098">
    <property type="entry name" value="MetI-like"/>
    <property type="match status" value="1"/>
</dbReference>
<dbReference type="AlphaFoldDB" id="A0A0M4QN11"/>
<feature type="domain" description="ABC transmembrane type-1" evidence="8">
    <location>
        <begin position="79"/>
        <end position="272"/>
    </location>
</feature>
<evidence type="ECO:0000256" key="2">
    <source>
        <dbReference type="ARBA" id="ARBA00022448"/>
    </source>
</evidence>
<feature type="transmembrane region" description="Helical" evidence="7">
    <location>
        <begin position="83"/>
        <end position="105"/>
    </location>
</feature>
<dbReference type="Pfam" id="PF00528">
    <property type="entry name" value="BPD_transp_1"/>
    <property type="match status" value="1"/>
</dbReference>
<dbReference type="GO" id="GO:0005886">
    <property type="term" value="C:plasma membrane"/>
    <property type="evidence" value="ECO:0007669"/>
    <property type="project" value="UniProtKB-SubCell"/>
</dbReference>
<dbReference type="CDD" id="cd06261">
    <property type="entry name" value="TM_PBP2"/>
    <property type="match status" value="1"/>
</dbReference>
<evidence type="ECO:0000256" key="4">
    <source>
        <dbReference type="ARBA" id="ARBA00022692"/>
    </source>
</evidence>
<evidence type="ECO:0000259" key="8">
    <source>
        <dbReference type="PROSITE" id="PS50928"/>
    </source>
</evidence>
<dbReference type="GO" id="GO:0055085">
    <property type="term" value="P:transmembrane transport"/>
    <property type="evidence" value="ECO:0007669"/>
    <property type="project" value="InterPro"/>
</dbReference>
<dbReference type="InterPro" id="IPR035906">
    <property type="entry name" value="MetI-like_sf"/>
</dbReference>
<dbReference type="InterPro" id="IPR000515">
    <property type="entry name" value="MetI-like"/>
</dbReference>
<feature type="transmembrane region" description="Helical" evidence="7">
    <location>
        <begin position="148"/>
        <end position="168"/>
    </location>
</feature>
<evidence type="ECO:0000313" key="10">
    <source>
        <dbReference type="Proteomes" id="UP000062833"/>
    </source>
</evidence>
<dbReference type="PANTHER" id="PTHR43744">
    <property type="entry name" value="ABC TRANSPORTER PERMEASE PROTEIN MG189-RELATED-RELATED"/>
    <property type="match status" value="1"/>
</dbReference>
<dbReference type="PANTHER" id="PTHR43744:SF12">
    <property type="entry name" value="ABC TRANSPORTER PERMEASE PROTEIN MG189-RELATED"/>
    <property type="match status" value="1"/>
</dbReference>
<dbReference type="PATRIC" id="fig|656366.3.peg.121"/>
<comment type="similarity">
    <text evidence="7">Belongs to the binding-protein-dependent transport system permease family.</text>
</comment>
<comment type="subcellular location">
    <subcellularLocation>
        <location evidence="1 7">Cell membrane</location>
        <topology evidence="1 7">Multi-pass membrane protein</topology>
    </subcellularLocation>
</comment>
<dbReference type="Gene3D" id="1.10.3720.10">
    <property type="entry name" value="MetI-like"/>
    <property type="match status" value="1"/>
</dbReference>
<reference evidence="10" key="1">
    <citation type="submission" date="2015-09" db="EMBL/GenBank/DDBJ databases">
        <title>Complete genome of Arthrobacter alpinus strain R3.8.</title>
        <authorList>
            <person name="See-Too W.S."/>
            <person name="Chan K.G."/>
        </authorList>
    </citation>
    <scope>NUCLEOTIDE SEQUENCE [LARGE SCALE GENOMIC DNA]</scope>
    <source>
        <strain evidence="10">R3.8</strain>
    </source>
</reference>
<dbReference type="KEGG" id="aaq:AOC05_00580"/>
<dbReference type="Proteomes" id="UP000062833">
    <property type="component" value="Chromosome"/>
</dbReference>
<evidence type="ECO:0000256" key="1">
    <source>
        <dbReference type="ARBA" id="ARBA00004651"/>
    </source>
</evidence>
<accession>A0A0M4QN11</accession>
<organism evidence="9 10">
    <name type="scientific">Arthrobacter alpinus</name>
    <dbReference type="NCBI Taxonomy" id="656366"/>
    <lineage>
        <taxon>Bacteria</taxon>
        <taxon>Bacillati</taxon>
        <taxon>Actinomycetota</taxon>
        <taxon>Actinomycetes</taxon>
        <taxon>Micrococcales</taxon>
        <taxon>Micrococcaceae</taxon>
        <taxon>Arthrobacter</taxon>
    </lineage>
</organism>
<keyword evidence="5 7" id="KW-1133">Transmembrane helix</keyword>
<protein>
    <recommendedName>
        <fullName evidence="8">ABC transmembrane type-1 domain-containing protein</fullName>
    </recommendedName>
</protein>
<gene>
    <name evidence="9" type="ORF">AOC05_00580</name>
</gene>
<evidence type="ECO:0000256" key="7">
    <source>
        <dbReference type="RuleBase" id="RU363032"/>
    </source>
</evidence>
<evidence type="ECO:0000313" key="9">
    <source>
        <dbReference type="EMBL" id="ALE91203.1"/>
    </source>
</evidence>
<proteinExistence type="inferred from homology"/>
<feature type="transmembrane region" description="Helical" evidence="7">
    <location>
        <begin position="114"/>
        <end position="136"/>
    </location>
</feature>
<name>A0A0M4QN11_9MICC</name>
<keyword evidence="4 7" id="KW-0812">Transmembrane</keyword>
<evidence type="ECO:0000256" key="6">
    <source>
        <dbReference type="ARBA" id="ARBA00023136"/>
    </source>
</evidence>
<keyword evidence="6 7" id="KW-0472">Membrane</keyword>
<feature type="transmembrane region" description="Helical" evidence="7">
    <location>
        <begin position="16"/>
        <end position="37"/>
    </location>
</feature>
<dbReference type="PROSITE" id="PS50928">
    <property type="entry name" value="ABC_TM1"/>
    <property type="match status" value="1"/>
</dbReference>
<sequence length="286" mass="31781">MEPADRRRQHAALTKYGVLAVMTMAALYFLIPIWWFVVASTKNNGDLFSTNAFWFSELHFFDNFRDLLTRQDGIFFRWMGNSFLYSIVGAVVSTAVSALAGYALAKYEFRGREAVFNTVLGATLMPIMLLTVPLYLLFSKIGIINTPWAVMIPLLISPFGIYLARIYAATIPDELLEAGRVDGAGELRIFLSIGMKIMGPALVTIFLLQFVGTWANYFLPMMMVSSPELQPLSVGIVTWQQTMVTGAAVPTNIVIFAAFISVLPLIALFLTMQRYWKAGLTAGGIK</sequence>
<evidence type="ECO:0000256" key="3">
    <source>
        <dbReference type="ARBA" id="ARBA00022475"/>
    </source>
</evidence>
<dbReference type="EMBL" id="CP012677">
    <property type="protein sequence ID" value="ALE91203.1"/>
    <property type="molecule type" value="Genomic_DNA"/>
</dbReference>